<dbReference type="AlphaFoldDB" id="A0A8I0H2H5"/>
<evidence type="ECO:0000313" key="1">
    <source>
        <dbReference type="EMBL" id="MBD4339049.1"/>
    </source>
</evidence>
<comment type="caution">
    <text evidence="1">The sequence shown here is derived from an EMBL/GenBank/DDBJ whole genome shotgun (WGS) entry which is preliminary data.</text>
</comment>
<dbReference type="GO" id="GO:0016740">
    <property type="term" value="F:transferase activity"/>
    <property type="evidence" value="ECO:0007669"/>
    <property type="project" value="UniProtKB-KW"/>
</dbReference>
<feature type="non-terminal residue" evidence="1">
    <location>
        <position position="53"/>
    </location>
</feature>
<gene>
    <name evidence="1" type="ORF">GUH15_23940</name>
</gene>
<name>A0A8I0H2H5_XANCI</name>
<reference evidence="1" key="1">
    <citation type="submission" date="2020-01" db="EMBL/GenBank/DDBJ databases">
        <authorList>
            <person name="Richard D."/>
        </authorList>
    </citation>
    <scope>NUCLEOTIDE SEQUENCE</scope>
    <source>
        <strain evidence="1">JP541</strain>
    </source>
</reference>
<dbReference type="Proteomes" id="UP000653002">
    <property type="component" value="Unassembled WGS sequence"/>
</dbReference>
<keyword evidence="1" id="KW-0808">Transferase</keyword>
<sequence length="53" mass="5808">MRVLIINTAERIGGAAIAASRLMDALRNNGIKAKMLVRNKQTERVTVVSLKKS</sequence>
<protein>
    <submittedName>
        <fullName evidence="1">Glycosyl transferase</fullName>
    </submittedName>
</protein>
<dbReference type="EMBL" id="JAABFR010001956">
    <property type="protein sequence ID" value="MBD4339049.1"/>
    <property type="molecule type" value="Genomic_DNA"/>
</dbReference>
<organism evidence="1 2">
    <name type="scientific">Xanthomonas citri pv. citri</name>
    <dbReference type="NCBI Taxonomy" id="611301"/>
    <lineage>
        <taxon>Bacteria</taxon>
        <taxon>Pseudomonadati</taxon>
        <taxon>Pseudomonadota</taxon>
        <taxon>Gammaproteobacteria</taxon>
        <taxon>Lysobacterales</taxon>
        <taxon>Lysobacteraceae</taxon>
        <taxon>Xanthomonas</taxon>
    </lineage>
</organism>
<accession>A0A8I0H2H5</accession>
<evidence type="ECO:0000313" key="2">
    <source>
        <dbReference type="Proteomes" id="UP000653002"/>
    </source>
</evidence>
<proteinExistence type="predicted"/>